<dbReference type="GO" id="GO:0005789">
    <property type="term" value="C:endoplasmic reticulum membrane"/>
    <property type="evidence" value="ECO:0007669"/>
    <property type="project" value="UniProtKB-SubCell"/>
</dbReference>
<evidence type="ECO:0000256" key="4">
    <source>
        <dbReference type="ARBA" id="ARBA00022824"/>
    </source>
</evidence>
<dbReference type="STRING" id="1382522.W6MRF2"/>
<dbReference type="Proteomes" id="UP000019384">
    <property type="component" value="Unassembled WGS sequence"/>
</dbReference>
<keyword evidence="6 8" id="KW-0472">Membrane</keyword>
<evidence type="ECO:0000256" key="7">
    <source>
        <dbReference type="SAM" id="MobiDB-lite"/>
    </source>
</evidence>
<keyword evidence="5 8" id="KW-1133">Transmembrane helix</keyword>
<gene>
    <name evidence="9" type="ORF">KUCA_T00003801001</name>
</gene>
<evidence type="ECO:0000256" key="5">
    <source>
        <dbReference type="ARBA" id="ARBA00022989"/>
    </source>
</evidence>
<keyword evidence="3 8" id="KW-0812">Transmembrane</keyword>
<feature type="transmembrane region" description="Helical" evidence="8">
    <location>
        <begin position="281"/>
        <end position="300"/>
    </location>
</feature>
<dbReference type="GO" id="GO:0016126">
    <property type="term" value="P:sterol biosynthetic process"/>
    <property type="evidence" value="ECO:0007669"/>
    <property type="project" value="TreeGrafter"/>
</dbReference>
<evidence type="ECO:0000256" key="1">
    <source>
        <dbReference type="ARBA" id="ARBA00004477"/>
    </source>
</evidence>
<evidence type="ECO:0000256" key="2">
    <source>
        <dbReference type="ARBA" id="ARBA00007475"/>
    </source>
</evidence>
<dbReference type="GeneID" id="34521202"/>
<evidence type="ECO:0000313" key="10">
    <source>
        <dbReference type="Proteomes" id="UP000019384"/>
    </source>
</evidence>
<dbReference type="OrthoDB" id="205546at2759"/>
<keyword evidence="10" id="KW-1185">Reference proteome</keyword>
<evidence type="ECO:0000256" key="8">
    <source>
        <dbReference type="SAM" id="Phobius"/>
    </source>
</evidence>
<feature type="compositionally biased region" description="Basic residues" evidence="7">
    <location>
        <begin position="1"/>
        <end position="11"/>
    </location>
</feature>
<dbReference type="AlphaFoldDB" id="W6MRF2"/>
<organism evidence="9 10">
    <name type="scientific">Kuraishia capsulata CBS 1993</name>
    <dbReference type="NCBI Taxonomy" id="1382522"/>
    <lineage>
        <taxon>Eukaryota</taxon>
        <taxon>Fungi</taxon>
        <taxon>Dikarya</taxon>
        <taxon>Ascomycota</taxon>
        <taxon>Saccharomycotina</taxon>
        <taxon>Pichiomycetes</taxon>
        <taxon>Pichiales</taxon>
        <taxon>Pichiaceae</taxon>
        <taxon>Kuraishia</taxon>
    </lineage>
</organism>
<dbReference type="RefSeq" id="XP_022459814.1">
    <property type="nucleotide sequence ID" value="XM_022602253.1"/>
</dbReference>
<sequence>MVSTRSRHKAQHITPKENSIGGLMNRNSSVANLTTPTLYSIYGGKDDINDENAESDIYANLKEEIRHTSVASGSKGQAQSFPTHRSPTVTTIMIIGKVLVLGVLGILFKELTRALHANNPLLPDISWFNLVNIIELSLKRVGLAPLLHLTDTKLEYVSGALEGIILGLIQPLFDRLTGTSAKSGSTIVTTTMIRSATALVGISYGLKKTEWTSPLQASLAWSCLNPCLWMLLDGTLFGFLSASTISLCSMVCVGLSFGTGYEKLEWEKLSMFEFDGLDETARVFWVGSFFFFGVIFFGKVGRWLF</sequence>
<evidence type="ECO:0000256" key="6">
    <source>
        <dbReference type="ARBA" id="ARBA00023136"/>
    </source>
</evidence>
<reference evidence="9" key="2">
    <citation type="submission" date="2014-02" db="EMBL/GenBank/DDBJ databases">
        <title>Complete DNA sequence of /Kuraishia capsulata/ illustrates novel genomic features among budding yeasts (/Saccharomycotina/).</title>
        <authorList>
            <person name="Morales L."/>
            <person name="Noel B."/>
            <person name="Porcel B."/>
            <person name="Marcet-Houben M."/>
            <person name="Hullo M-F."/>
            <person name="Sacerdot C."/>
            <person name="Tekaia F."/>
            <person name="Leh-Louis V."/>
            <person name="Despons L."/>
            <person name="Khanna V."/>
            <person name="Aury J-M."/>
            <person name="Barbe V."/>
            <person name="Couloux A."/>
            <person name="Labadie K."/>
            <person name="Pelletier E."/>
            <person name="Souciet J-L."/>
            <person name="Boekhout T."/>
            <person name="Gabaldon T."/>
            <person name="Wincker P."/>
            <person name="Dujon B."/>
        </authorList>
    </citation>
    <scope>NUCLEOTIDE SEQUENCE</scope>
    <source>
        <strain evidence="9">CBS 1993</strain>
    </source>
</reference>
<dbReference type="Pfam" id="PF07281">
    <property type="entry name" value="INSIG"/>
    <property type="match status" value="1"/>
</dbReference>
<feature type="region of interest" description="Disordered" evidence="7">
    <location>
        <begin position="1"/>
        <end position="25"/>
    </location>
</feature>
<proteinExistence type="inferred from homology"/>
<dbReference type="PANTHER" id="PTHR15301">
    <property type="entry name" value="INSULIN-INDUCED GENE 1"/>
    <property type="match status" value="1"/>
</dbReference>
<evidence type="ECO:0000313" key="9">
    <source>
        <dbReference type="EMBL" id="CDK27822.1"/>
    </source>
</evidence>
<dbReference type="InterPro" id="IPR025929">
    <property type="entry name" value="INSIG_fam"/>
</dbReference>
<comment type="similarity">
    <text evidence="2">Belongs to the INSIG family.</text>
</comment>
<accession>W6MRF2</accession>
<dbReference type="PANTHER" id="PTHR15301:SF3">
    <property type="entry name" value="PROTEIN NSG1-RELATED"/>
    <property type="match status" value="1"/>
</dbReference>
<comment type="subcellular location">
    <subcellularLocation>
        <location evidence="1">Endoplasmic reticulum membrane</location>
        <topology evidence="1">Multi-pass membrane protein</topology>
    </subcellularLocation>
</comment>
<evidence type="ECO:0000256" key="3">
    <source>
        <dbReference type="ARBA" id="ARBA00022692"/>
    </source>
</evidence>
<feature type="transmembrane region" description="Helical" evidence="8">
    <location>
        <begin position="236"/>
        <end position="261"/>
    </location>
</feature>
<reference evidence="9" key="1">
    <citation type="submission" date="2013-12" db="EMBL/GenBank/DDBJ databases">
        <authorList>
            <person name="Genoscope - CEA"/>
        </authorList>
    </citation>
    <scope>NUCLEOTIDE SEQUENCE</scope>
    <source>
        <strain evidence="9">CBS 1993</strain>
    </source>
</reference>
<dbReference type="EMBL" id="HG793128">
    <property type="protein sequence ID" value="CDK27822.1"/>
    <property type="molecule type" value="Genomic_DNA"/>
</dbReference>
<name>W6MRF2_9ASCO</name>
<protein>
    <submittedName>
        <fullName evidence="9">Uncharacterized protein</fullName>
    </submittedName>
</protein>
<dbReference type="HOGENOM" id="CLU_088332_0_0_1"/>
<feature type="transmembrane region" description="Helical" evidence="8">
    <location>
        <begin position="89"/>
        <end position="108"/>
    </location>
</feature>
<keyword evidence="4" id="KW-0256">Endoplasmic reticulum</keyword>